<name>F8ANG5_METOI</name>
<protein>
    <submittedName>
        <fullName evidence="2">Uncharacterized protein</fullName>
    </submittedName>
</protein>
<dbReference type="EMBL" id="CP002792">
    <property type="protein sequence ID" value="AEH07019.1"/>
    <property type="molecule type" value="Genomic_DNA"/>
</dbReference>
<keyword evidence="3" id="KW-1185">Reference proteome</keyword>
<evidence type="ECO:0000313" key="3">
    <source>
        <dbReference type="Proteomes" id="UP000009296"/>
    </source>
</evidence>
<dbReference type="STRING" id="647113.Metok_1049"/>
<evidence type="ECO:0000313" key="2">
    <source>
        <dbReference type="EMBL" id="AEH07019.1"/>
    </source>
</evidence>
<gene>
    <name evidence="2" type="ordered locus">Metok_1049</name>
</gene>
<dbReference type="HOGENOM" id="CLU_2784017_0_0_2"/>
<dbReference type="AlphaFoldDB" id="F8ANG5"/>
<keyword evidence="1" id="KW-0812">Transmembrane</keyword>
<proteinExistence type="predicted"/>
<dbReference type="Proteomes" id="UP000009296">
    <property type="component" value="Chromosome"/>
</dbReference>
<dbReference type="KEGG" id="mok:Metok_1049"/>
<keyword evidence="1" id="KW-0472">Membrane</keyword>
<organism evidence="2 3">
    <name type="scientific">Methanothermococcus okinawensis (strain DSM 14208 / JCM 11175 / IH1)</name>
    <dbReference type="NCBI Taxonomy" id="647113"/>
    <lineage>
        <taxon>Archaea</taxon>
        <taxon>Methanobacteriati</taxon>
        <taxon>Methanobacteriota</taxon>
        <taxon>Methanomada group</taxon>
        <taxon>Methanococci</taxon>
        <taxon>Methanococcales</taxon>
        <taxon>Methanococcaceae</taxon>
        <taxon>Methanothermococcus</taxon>
    </lineage>
</organism>
<feature type="transmembrane region" description="Helical" evidence="1">
    <location>
        <begin position="30"/>
        <end position="50"/>
    </location>
</feature>
<feature type="transmembrane region" description="Helical" evidence="1">
    <location>
        <begin position="7"/>
        <end position="24"/>
    </location>
</feature>
<dbReference type="eggNOG" id="arCOG05034">
    <property type="taxonomic scope" value="Archaea"/>
</dbReference>
<evidence type="ECO:0000256" key="1">
    <source>
        <dbReference type="SAM" id="Phobius"/>
    </source>
</evidence>
<accession>F8ANG5</accession>
<keyword evidence="1" id="KW-1133">Transmembrane helix</keyword>
<sequence length="67" mass="7585">MTPEKKSGVISLIIGLIGYVYLILCSNIFLIYMGTALFTPFIIYGFGILLNPNTRRKDEGQLPFRGW</sequence>
<dbReference type="OrthoDB" id="63751at2157"/>
<dbReference type="GeneID" id="10773205"/>
<dbReference type="RefSeq" id="WP_013867203.1">
    <property type="nucleotide sequence ID" value="NC_015636.1"/>
</dbReference>
<reference evidence="2" key="1">
    <citation type="submission" date="2011-05" db="EMBL/GenBank/DDBJ databases">
        <title>Complete sequence of chromosome of Methanothermococcus okinawensis IH1.</title>
        <authorList>
            <consortium name="US DOE Joint Genome Institute"/>
            <person name="Lucas S."/>
            <person name="Han J."/>
            <person name="Lapidus A."/>
            <person name="Cheng J.-F."/>
            <person name="Goodwin L."/>
            <person name="Pitluck S."/>
            <person name="Peters L."/>
            <person name="Mikhailova N."/>
            <person name="Held B."/>
            <person name="Han C."/>
            <person name="Tapia R."/>
            <person name="Land M."/>
            <person name="Hauser L."/>
            <person name="Kyrpides N."/>
            <person name="Ivanova N."/>
            <person name="Pagani I."/>
            <person name="Sieprawska-Lupa M."/>
            <person name="Takai K."/>
            <person name="Miyazaki J."/>
            <person name="Whitman W."/>
            <person name="Woyke T."/>
        </authorList>
    </citation>
    <scope>NUCLEOTIDE SEQUENCE [LARGE SCALE GENOMIC DNA]</scope>
    <source>
        <strain evidence="2">IH1</strain>
    </source>
</reference>